<dbReference type="AlphaFoldDB" id="A0A4Z2IXK8"/>
<proteinExistence type="predicted"/>
<reference evidence="1 2" key="1">
    <citation type="submission" date="2019-03" db="EMBL/GenBank/DDBJ databases">
        <title>First draft genome of Liparis tanakae, snailfish: a comprehensive survey of snailfish specific genes.</title>
        <authorList>
            <person name="Kim W."/>
            <person name="Song I."/>
            <person name="Jeong J.-H."/>
            <person name="Kim D."/>
            <person name="Kim S."/>
            <person name="Ryu S."/>
            <person name="Song J.Y."/>
            <person name="Lee S.K."/>
        </authorList>
    </citation>
    <scope>NUCLEOTIDE SEQUENCE [LARGE SCALE GENOMIC DNA]</scope>
    <source>
        <tissue evidence="1">Muscle</tissue>
    </source>
</reference>
<evidence type="ECO:0000313" key="2">
    <source>
        <dbReference type="Proteomes" id="UP000314294"/>
    </source>
</evidence>
<sequence>MAGDRNNFKWIFVMRLVQRNGSHGFTSTQSAYYSAFPPWPLRCLLRQVREGQLVHVRTSSTGCVGESNGLFPW</sequence>
<comment type="caution">
    <text evidence="1">The sequence shown here is derived from an EMBL/GenBank/DDBJ whole genome shotgun (WGS) entry which is preliminary data.</text>
</comment>
<evidence type="ECO:0000313" key="1">
    <source>
        <dbReference type="EMBL" id="TNN82715.1"/>
    </source>
</evidence>
<name>A0A4Z2IXK8_9TELE</name>
<protein>
    <submittedName>
        <fullName evidence="1">Uncharacterized protein</fullName>
    </submittedName>
</protein>
<dbReference type="EMBL" id="SRLO01000037">
    <property type="protein sequence ID" value="TNN82715.1"/>
    <property type="molecule type" value="Genomic_DNA"/>
</dbReference>
<accession>A0A4Z2IXK8</accession>
<gene>
    <name evidence="1" type="ORF">EYF80_006956</name>
</gene>
<dbReference type="Proteomes" id="UP000314294">
    <property type="component" value="Unassembled WGS sequence"/>
</dbReference>
<organism evidence="1 2">
    <name type="scientific">Liparis tanakae</name>
    <name type="common">Tanaka's snailfish</name>
    <dbReference type="NCBI Taxonomy" id="230148"/>
    <lineage>
        <taxon>Eukaryota</taxon>
        <taxon>Metazoa</taxon>
        <taxon>Chordata</taxon>
        <taxon>Craniata</taxon>
        <taxon>Vertebrata</taxon>
        <taxon>Euteleostomi</taxon>
        <taxon>Actinopterygii</taxon>
        <taxon>Neopterygii</taxon>
        <taxon>Teleostei</taxon>
        <taxon>Neoteleostei</taxon>
        <taxon>Acanthomorphata</taxon>
        <taxon>Eupercaria</taxon>
        <taxon>Perciformes</taxon>
        <taxon>Cottioidei</taxon>
        <taxon>Cottales</taxon>
        <taxon>Liparidae</taxon>
        <taxon>Liparis</taxon>
    </lineage>
</organism>
<keyword evidence="2" id="KW-1185">Reference proteome</keyword>